<feature type="transmembrane region" description="Helical" evidence="7">
    <location>
        <begin position="51"/>
        <end position="69"/>
    </location>
</feature>
<evidence type="ECO:0000256" key="6">
    <source>
        <dbReference type="ARBA" id="ARBA00023136"/>
    </source>
</evidence>
<feature type="transmembrane region" description="Helical" evidence="7">
    <location>
        <begin position="404"/>
        <end position="425"/>
    </location>
</feature>
<dbReference type="InterPro" id="IPR036259">
    <property type="entry name" value="MFS_trans_sf"/>
</dbReference>
<name>A0A1L9BF26_9BACT</name>
<organism evidence="8 9">
    <name type="scientific">Cystobacter ferrugineus</name>
    <dbReference type="NCBI Taxonomy" id="83449"/>
    <lineage>
        <taxon>Bacteria</taxon>
        <taxon>Pseudomonadati</taxon>
        <taxon>Myxococcota</taxon>
        <taxon>Myxococcia</taxon>
        <taxon>Myxococcales</taxon>
        <taxon>Cystobacterineae</taxon>
        <taxon>Archangiaceae</taxon>
        <taxon>Cystobacter</taxon>
    </lineage>
</organism>
<dbReference type="Pfam" id="PF07690">
    <property type="entry name" value="MFS_1"/>
    <property type="match status" value="1"/>
</dbReference>
<evidence type="ECO:0000256" key="1">
    <source>
        <dbReference type="ARBA" id="ARBA00004651"/>
    </source>
</evidence>
<keyword evidence="5 7" id="KW-1133">Transmembrane helix</keyword>
<evidence type="ECO:0000313" key="9">
    <source>
        <dbReference type="Proteomes" id="UP000182229"/>
    </source>
</evidence>
<dbReference type="CDD" id="cd06173">
    <property type="entry name" value="MFS_MefA_like"/>
    <property type="match status" value="1"/>
</dbReference>
<feature type="transmembrane region" description="Helical" evidence="7">
    <location>
        <begin position="81"/>
        <end position="103"/>
    </location>
</feature>
<evidence type="ECO:0000256" key="5">
    <source>
        <dbReference type="ARBA" id="ARBA00022989"/>
    </source>
</evidence>
<evidence type="ECO:0000256" key="7">
    <source>
        <dbReference type="SAM" id="Phobius"/>
    </source>
</evidence>
<proteinExistence type="predicted"/>
<protein>
    <recommendedName>
        <fullName evidence="10">MFS transporter</fullName>
    </recommendedName>
</protein>
<dbReference type="STRING" id="83449.BON30_08010"/>
<keyword evidence="3" id="KW-1003">Cell membrane</keyword>
<comment type="caution">
    <text evidence="8">The sequence shown here is derived from an EMBL/GenBank/DDBJ whole genome shotgun (WGS) entry which is preliminary data.</text>
</comment>
<feature type="transmembrane region" description="Helical" evidence="7">
    <location>
        <begin position="316"/>
        <end position="339"/>
    </location>
</feature>
<comment type="subcellular location">
    <subcellularLocation>
        <location evidence="1">Cell membrane</location>
        <topology evidence="1">Multi-pass membrane protein</topology>
    </subcellularLocation>
</comment>
<dbReference type="Proteomes" id="UP000182229">
    <property type="component" value="Unassembled WGS sequence"/>
</dbReference>
<feature type="transmembrane region" description="Helical" evidence="7">
    <location>
        <begin position="231"/>
        <end position="257"/>
    </location>
</feature>
<dbReference type="AlphaFoldDB" id="A0A1L9BF26"/>
<dbReference type="OrthoDB" id="9809918at2"/>
<feature type="transmembrane region" description="Helical" evidence="7">
    <location>
        <begin position="263"/>
        <end position="284"/>
    </location>
</feature>
<dbReference type="RefSeq" id="WP_071897300.1">
    <property type="nucleotide sequence ID" value="NZ_MPIN01000002.1"/>
</dbReference>
<dbReference type="InterPro" id="IPR011701">
    <property type="entry name" value="MFS"/>
</dbReference>
<dbReference type="Gene3D" id="1.20.1250.20">
    <property type="entry name" value="MFS general substrate transporter like domains"/>
    <property type="match status" value="1"/>
</dbReference>
<dbReference type="PANTHER" id="PTHR43266">
    <property type="entry name" value="MACROLIDE-EFFLUX PROTEIN"/>
    <property type="match status" value="1"/>
</dbReference>
<dbReference type="GO" id="GO:0005886">
    <property type="term" value="C:plasma membrane"/>
    <property type="evidence" value="ECO:0007669"/>
    <property type="project" value="UniProtKB-SubCell"/>
</dbReference>
<keyword evidence="9" id="KW-1185">Reference proteome</keyword>
<evidence type="ECO:0008006" key="10">
    <source>
        <dbReference type="Google" id="ProtNLM"/>
    </source>
</evidence>
<dbReference type="GO" id="GO:0022857">
    <property type="term" value="F:transmembrane transporter activity"/>
    <property type="evidence" value="ECO:0007669"/>
    <property type="project" value="InterPro"/>
</dbReference>
<keyword evidence="2" id="KW-0813">Transport</keyword>
<evidence type="ECO:0000256" key="3">
    <source>
        <dbReference type="ARBA" id="ARBA00022475"/>
    </source>
</evidence>
<dbReference type="EMBL" id="MPIN01000002">
    <property type="protein sequence ID" value="OJH40861.1"/>
    <property type="molecule type" value="Genomic_DNA"/>
</dbReference>
<gene>
    <name evidence="8" type="ORF">BON30_08010</name>
</gene>
<reference evidence="9" key="1">
    <citation type="submission" date="2016-11" db="EMBL/GenBank/DDBJ databases">
        <authorList>
            <person name="Shukria A."/>
            <person name="Stevens D.C."/>
        </authorList>
    </citation>
    <scope>NUCLEOTIDE SEQUENCE [LARGE SCALE GENOMIC DNA]</scope>
    <source>
        <strain evidence="9">Cbfe23</strain>
    </source>
</reference>
<reference evidence="8 9" key="2">
    <citation type="submission" date="2016-12" db="EMBL/GenBank/DDBJ databases">
        <title>Draft Genome Sequence of Cystobacter ferrugineus Strain Cbfe23.</title>
        <authorList>
            <person name="Akbar S."/>
            <person name="Dowd S.E."/>
            <person name="Stevens D.C."/>
        </authorList>
    </citation>
    <scope>NUCLEOTIDE SEQUENCE [LARGE SCALE GENOMIC DNA]</scope>
    <source>
        <strain evidence="8 9">Cbfe23</strain>
    </source>
</reference>
<feature type="transmembrane region" description="Helical" evidence="7">
    <location>
        <begin position="154"/>
        <end position="171"/>
    </location>
</feature>
<evidence type="ECO:0000256" key="2">
    <source>
        <dbReference type="ARBA" id="ARBA00022448"/>
    </source>
</evidence>
<dbReference type="SUPFAM" id="SSF103473">
    <property type="entry name" value="MFS general substrate transporter"/>
    <property type="match status" value="1"/>
</dbReference>
<accession>A0A1L9BF26</accession>
<feature type="transmembrane region" description="Helical" evidence="7">
    <location>
        <begin position="291"/>
        <end position="310"/>
    </location>
</feature>
<keyword evidence="4 7" id="KW-0812">Transmembrane</keyword>
<feature type="transmembrane region" description="Helical" evidence="7">
    <location>
        <begin position="360"/>
        <end position="378"/>
    </location>
</feature>
<sequence>MKSGDTRVRVASGFGAFVAIWLGQALSLVGSRTSRFALGVWMYGQTGEATPFAYVALCDALPGLLLTPLSGLVGDRHDRRLVMLVSDSISALAVLALLILSSAELLRPWHLYAAMVVGSSASAFQQPAFSAAVPLIVPANWLGRASGLMQLAEGVAQLLSPALAGLLLGVLGLRGVLLVDLITFLCATAALLPFRFRPPPASQDTPPDTGSWWRDAFAGWSYLSARPPLQALLFTGLAMSLILCLVEVLVPVLLLGLTTPATMGLVVSASGVGALAGSAVMSAWGGPRRRVLGVLGFAAMEAVSLGVAGTRPSVPLLAAAGFSLMFFASLVWSCAQALWQAKVGPGVQARVFSIRRTGGELVAVAAYLLAGPLVDRVFEPLLAEGGPLARSVGVLLGTGPGRGLGLLFVCLGLLMALISVGGLLWPRLRGLDEELPDVTEEARREAPAGST</sequence>
<evidence type="ECO:0000256" key="4">
    <source>
        <dbReference type="ARBA" id="ARBA00022692"/>
    </source>
</evidence>
<evidence type="ECO:0000313" key="8">
    <source>
        <dbReference type="EMBL" id="OJH40861.1"/>
    </source>
</evidence>
<dbReference type="PANTHER" id="PTHR43266:SF2">
    <property type="entry name" value="MAJOR FACILITATOR SUPERFAMILY (MFS) PROFILE DOMAIN-CONTAINING PROTEIN"/>
    <property type="match status" value="1"/>
</dbReference>
<keyword evidence="6 7" id="KW-0472">Membrane</keyword>